<feature type="domain" description="EAL" evidence="1">
    <location>
        <begin position="1"/>
        <end position="207"/>
    </location>
</feature>
<reference evidence="3 4" key="1">
    <citation type="journal article" date="2018" name="Environ. Microbiol.">
        <title>Genomes of ubiquitous marine and hypersaline Hydrogenovibrio, Thiomicrorhabdus and Thiomicrospira spp. encode a diversity of mechanisms to sustain chemolithoautotrophy in heterogeneous environments.</title>
        <authorList>
            <person name="Scott K.M."/>
            <person name="Williams J."/>
            <person name="Porter C.M.B."/>
            <person name="Russel S."/>
            <person name="Harmer T.L."/>
            <person name="Paul J.H."/>
            <person name="Antonen K.M."/>
            <person name="Bridges M.K."/>
            <person name="Camper G.J."/>
            <person name="Campla C.K."/>
            <person name="Casella L.G."/>
            <person name="Chase E."/>
            <person name="Conrad J.W."/>
            <person name="Cruz M.C."/>
            <person name="Dunlap D.S."/>
            <person name="Duran L."/>
            <person name="Fahsbender E.M."/>
            <person name="Goldsmith D.B."/>
            <person name="Keeley R.F."/>
            <person name="Kondoff M.R."/>
            <person name="Kussy B.I."/>
            <person name="Lane M.K."/>
            <person name="Lawler S."/>
            <person name="Leigh B.A."/>
            <person name="Lewis C."/>
            <person name="Lostal L.M."/>
            <person name="Marking D."/>
            <person name="Mancera P.A."/>
            <person name="McClenthan E.C."/>
            <person name="McIntyre E.A."/>
            <person name="Mine J.A."/>
            <person name="Modi S."/>
            <person name="Moore B.D."/>
            <person name="Morgan W.A."/>
            <person name="Nelson K.M."/>
            <person name="Nguyen K.N."/>
            <person name="Ogburn N."/>
            <person name="Parrino D.G."/>
            <person name="Pedapudi A.D."/>
            <person name="Pelham R.P."/>
            <person name="Preece A.M."/>
            <person name="Rampersad E.A."/>
            <person name="Richardson J.C."/>
            <person name="Rodgers C.M."/>
            <person name="Schaffer B.L."/>
            <person name="Sheridan N.E."/>
            <person name="Solone M.R."/>
            <person name="Staley Z.R."/>
            <person name="Tabuchi M."/>
            <person name="Waide R.J."/>
            <person name="Wanjugi P.W."/>
            <person name="Young S."/>
            <person name="Clum A."/>
            <person name="Daum C."/>
            <person name="Huntemann M."/>
            <person name="Ivanova N."/>
            <person name="Kyrpides N."/>
            <person name="Mikhailova N."/>
            <person name="Palaniappan K."/>
            <person name="Pillay M."/>
            <person name="Reddy T.B.K."/>
            <person name="Shapiro N."/>
            <person name="Stamatis D."/>
            <person name="Varghese N."/>
            <person name="Woyke T."/>
            <person name="Boden R."/>
            <person name="Freyermuth S.K."/>
            <person name="Kerfeld C.A."/>
        </authorList>
    </citation>
    <scope>NUCLEOTIDE SEQUENCE [LARGE SCALE GENOMIC DNA]</scope>
    <source>
        <strain evidence="3 4">JR-2</strain>
    </source>
</reference>
<dbReference type="Pfam" id="PF08668">
    <property type="entry name" value="HDOD"/>
    <property type="match status" value="1"/>
</dbReference>
<dbReference type="RefSeq" id="WP_127119928.1">
    <property type="nucleotide sequence ID" value="NZ_CP035033.1"/>
</dbReference>
<dbReference type="SUPFAM" id="SSF141868">
    <property type="entry name" value="EAL domain-like"/>
    <property type="match status" value="1"/>
</dbReference>
<name>A0A410H2A2_9GAMM</name>
<evidence type="ECO:0000259" key="1">
    <source>
        <dbReference type="PROSITE" id="PS50883"/>
    </source>
</evidence>
<dbReference type="InterPro" id="IPR052340">
    <property type="entry name" value="RNase_Y/CdgJ"/>
</dbReference>
<evidence type="ECO:0000313" key="3">
    <source>
        <dbReference type="EMBL" id="QAB15045.1"/>
    </source>
</evidence>
<dbReference type="Proteomes" id="UP000285478">
    <property type="component" value="Chromosome"/>
</dbReference>
<dbReference type="InterPro" id="IPR001633">
    <property type="entry name" value="EAL_dom"/>
</dbReference>
<dbReference type="InterPro" id="IPR013976">
    <property type="entry name" value="HDOD"/>
</dbReference>
<organism evidence="3 4">
    <name type="scientific">Hydrogenovibrio thermophilus</name>
    <dbReference type="NCBI Taxonomy" id="265883"/>
    <lineage>
        <taxon>Bacteria</taxon>
        <taxon>Pseudomonadati</taxon>
        <taxon>Pseudomonadota</taxon>
        <taxon>Gammaproteobacteria</taxon>
        <taxon>Thiotrichales</taxon>
        <taxon>Piscirickettsiaceae</taxon>
        <taxon>Hydrogenovibrio</taxon>
    </lineage>
</organism>
<dbReference type="PROSITE" id="PS50883">
    <property type="entry name" value="EAL"/>
    <property type="match status" value="1"/>
</dbReference>
<dbReference type="PANTHER" id="PTHR33525:SF4">
    <property type="entry name" value="CYCLIC DI-GMP PHOSPHODIESTERASE CDGJ"/>
    <property type="match status" value="1"/>
</dbReference>
<dbReference type="Gene3D" id="3.20.20.450">
    <property type="entry name" value="EAL domain"/>
    <property type="match status" value="1"/>
</dbReference>
<dbReference type="SMART" id="SM00052">
    <property type="entry name" value="EAL"/>
    <property type="match status" value="1"/>
</dbReference>
<dbReference type="EMBL" id="CP035033">
    <property type="protein sequence ID" value="QAB15045.1"/>
    <property type="molecule type" value="Genomic_DNA"/>
</dbReference>
<dbReference type="KEGG" id="htr:EPV75_04840"/>
<dbReference type="SUPFAM" id="SSF109604">
    <property type="entry name" value="HD-domain/PDEase-like"/>
    <property type="match status" value="1"/>
</dbReference>
<dbReference type="InterPro" id="IPR014408">
    <property type="entry name" value="dGMP_Pdiesterase_EAL/HD-GYP"/>
</dbReference>
<dbReference type="Gene3D" id="1.10.3210.10">
    <property type="entry name" value="Hypothetical protein af1432"/>
    <property type="match status" value="1"/>
</dbReference>
<accession>A0A410H2A2</accession>
<gene>
    <name evidence="3" type="ORF">EPV75_04840</name>
</gene>
<dbReference type="PIRSF" id="PIRSF003180">
    <property type="entry name" value="DiGMPpdiest_YuxH"/>
    <property type="match status" value="1"/>
</dbReference>
<dbReference type="AlphaFoldDB" id="A0A410H2A2"/>
<feature type="domain" description="HDOD" evidence="2">
    <location>
        <begin position="201"/>
        <end position="391"/>
    </location>
</feature>
<dbReference type="PROSITE" id="PS51833">
    <property type="entry name" value="HDOD"/>
    <property type="match status" value="1"/>
</dbReference>
<keyword evidence="4" id="KW-1185">Reference proteome</keyword>
<dbReference type="CDD" id="cd01948">
    <property type="entry name" value="EAL"/>
    <property type="match status" value="1"/>
</dbReference>
<dbReference type="InterPro" id="IPR035919">
    <property type="entry name" value="EAL_sf"/>
</dbReference>
<evidence type="ECO:0000259" key="2">
    <source>
        <dbReference type="PROSITE" id="PS51833"/>
    </source>
</evidence>
<protein>
    <submittedName>
        <fullName evidence="3">EAL domain-containing protein</fullName>
    </submittedName>
</protein>
<proteinExistence type="predicted"/>
<sequence length="395" mass="45422">MEELFIGRQPIFDRRKQVYGYELLFRDGYHPNEAHFESDDDATATVVHNSMMGFTLDELVGGAKAFINFPEAFFDPRIDPCFSSHRIVCEVLETVPVNETTLAGIKKLRQKGFQIALDDFVFKKEFIPFIRLADIIKIDIEGVKPEKIPLLIERIRKVANTKILAERVETQAIYEVCRDAGCDYFQGYYFAKPEIVTSAKLSVSKLHLLMLLRKLAQENISLEDLEEVVSQDVGLMHKLIKLAAQNRTVGMPEFETLRQVMTLFGLRRVQSWASMISMNLLDDVVPEVFNIARTRAIFMRLCAEHEKLENPDSYYLAGMFSLLDVILKKPLLELLEALSLNRKIVNGILREEGEHGRMLQMVKSFEQSRSESLDQVYRHLYVRALKESHNAEALL</sequence>
<dbReference type="Pfam" id="PF00563">
    <property type="entry name" value="EAL"/>
    <property type="match status" value="1"/>
</dbReference>
<evidence type="ECO:0000313" key="4">
    <source>
        <dbReference type="Proteomes" id="UP000285478"/>
    </source>
</evidence>
<dbReference type="PANTHER" id="PTHR33525">
    <property type="match status" value="1"/>
</dbReference>